<gene>
    <name evidence="4" type="ORF">ABZV61_37930</name>
</gene>
<feature type="signal peptide" evidence="3">
    <location>
        <begin position="1"/>
        <end position="29"/>
    </location>
</feature>
<accession>A0ABV2UKM8</accession>
<reference evidence="4 5" key="1">
    <citation type="submission" date="2024-06" db="EMBL/GenBank/DDBJ databases">
        <title>The Natural Products Discovery Center: Release of the First 8490 Sequenced Strains for Exploring Actinobacteria Biosynthetic Diversity.</title>
        <authorList>
            <person name="Kalkreuter E."/>
            <person name="Kautsar S.A."/>
            <person name="Yang D."/>
            <person name="Bader C.D."/>
            <person name="Teijaro C.N."/>
            <person name="Fluegel L."/>
            <person name="Davis C.M."/>
            <person name="Simpson J.R."/>
            <person name="Lauterbach L."/>
            <person name="Steele A.D."/>
            <person name="Gui C."/>
            <person name="Meng S."/>
            <person name="Li G."/>
            <person name="Viehrig K."/>
            <person name="Ye F."/>
            <person name="Su P."/>
            <person name="Kiefer A.F."/>
            <person name="Nichols A."/>
            <person name="Cepeda A.J."/>
            <person name="Yan W."/>
            <person name="Fan B."/>
            <person name="Jiang Y."/>
            <person name="Adhikari A."/>
            <person name="Zheng C.-J."/>
            <person name="Schuster L."/>
            <person name="Cowan T.M."/>
            <person name="Smanski M.J."/>
            <person name="Chevrette M.G."/>
            <person name="De Carvalho L.P.S."/>
            <person name="Shen B."/>
        </authorList>
    </citation>
    <scope>NUCLEOTIDE SEQUENCE [LARGE SCALE GENOMIC DNA]</scope>
    <source>
        <strain evidence="4 5">NPDC005137</strain>
    </source>
</reference>
<evidence type="ECO:0000313" key="5">
    <source>
        <dbReference type="Proteomes" id="UP001550044"/>
    </source>
</evidence>
<dbReference type="Proteomes" id="UP001550044">
    <property type="component" value="Unassembled WGS sequence"/>
</dbReference>
<evidence type="ECO:0000256" key="3">
    <source>
        <dbReference type="SAM" id="SignalP"/>
    </source>
</evidence>
<feature type="chain" id="PRO_5047340338" description="Gram-positive cocci surface proteins LPxTG domain-containing protein" evidence="3">
    <location>
        <begin position="30"/>
        <end position="147"/>
    </location>
</feature>
<sequence>MSHRPRMSLRTAVLTAVAAGAVLVPSATAVASVASDAKPKPSVAATERTPAPVRGTDASKPARGEAPSAVPRGGVAAGDRPSAVPAPARPSKRDSAEPRGGVAAGERPMGTRSDNTTALAGSAAAAFVLAGAGTLLLRRRAAAHRNG</sequence>
<evidence type="ECO:0000256" key="1">
    <source>
        <dbReference type="SAM" id="MobiDB-lite"/>
    </source>
</evidence>
<protein>
    <recommendedName>
        <fullName evidence="6">Gram-positive cocci surface proteins LPxTG domain-containing protein</fullName>
    </recommendedName>
</protein>
<keyword evidence="2" id="KW-0472">Membrane</keyword>
<comment type="caution">
    <text evidence="4">The sequence shown here is derived from an EMBL/GenBank/DDBJ whole genome shotgun (WGS) entry which is preliminary data.</text>
</comment>
<evidence type="ECO:0008006" key="6">
    <source>
        <dbReference type="Google" id="ProtNLM"/>
    </source>
</evidence>
<dbReference type="EMBL" id="JBEXIP010000058">
    <property type="protein sequence ID" value="MET8438398.1"/>
    <property type="molecule type" value="Genomic_DNA"/>
</dbReference>
<name>A0ABV2UKM8_9ACTN</name>
<evidence type="ECO:0000256" key="2">
    <source>
        <dbReference type="SAM" id="Phobius"/>
    </source>
</evidence>
<keyword evidence="3" id="KW-0732">Signal</keyword>
<keyword evidence="5" id="KW-1185">Reference proteome</keyword>
<feature type="transmembrane region" description="Helical" evidence="2">
    <location>
        <begin position="118"/>
        <end position="137"/>
    </location>
</feature>
<evidence type="ECO:0000313" key="4">
    <source>
        <dbReference type="EMBL" id="MET8438398.1"/>
    </source>
</evidence>
<feature type="region of interest" description="Disordered" evidence="1">
    <location>
        <begin position="28"/>
        <end position="116"/>
    </location>
</feature>
<keyword evidence="2" id="KW-0812">Transmembrane</keyword>
<proteinExistence type="predicted"/>
<dbReference type="RefSeq" id="WP_356712817.1">
    <property type="nucleotide sequence ID" value="NZ_JBEXIP010000058.1"/>
</dbReference>
<organism evidence="4 5">
    <name type="scientific">Streptomyces sp. 900116325</name>
    <dbReference type="NCBI Taxonomy" id="3154295"/>
    <lineage>
        <taxon>Bacteria</taxon>
        <taxon>Bacillati</taxon>
        <taxon>Actinomycetota</taxon>
        <taxon>Actinomycetes</taxon>
        <taxon>Kitasatosporales</taxon>
        <taxon>Streptomycetaceae</taxon>
        <taxon>Streptomyces</taxon>
    </lineage>
</organism>
<keyword evidence="2" id="KW-1133">Transmembrane helix</keyword>